<proteinExistence type="predicted"/>
<dbReference type="EMBL" id="CAJOBB010000860">
    <property type="protein sequence ID" value="CAF3766220.1"/>
    <property type="molecule type" value="Genomic_DNA"/>
</dbReference>
<feature type="domain" description="ATP-grasp fold PylC-type" evidence="1">
    <location>
        <begin position="136"/>
        <end position="304"/>
    </location>
</feature>
<dbReference type="GO" id="GO:0046872">
    <property type="term" value="F:metal ion binding"/>
    <property type="evidence" value="ECO:0007669"/>
    <property type="project" value="InterPro"/>
</dbReference>
<dbReference type="Pfam" id="PF02655">
    <property type="entry name" value="ATP-grasp_3"/>
    <property type="match status" value="1"/>
</dbReference>
<dbReference type="Proteomes" id="UP000663868">
    <property type="component" value="Unassembled WGS sequence"/>
</dbReference>
<comment type="caution">
    <text evidence="2">The sequence shown here is derived from an EMBL/GenBank/DDBJ whole genome shotgun (WGS) entry which is preliminary data.</text>
</comment>
<reference evidence="2" key="1">
    <citation type="submission" date="2021-02" db="EMBL/GenBank/DDBJ databases">
        <authorList>
            <person name="Nowell W R."/>
        </authorList>
    </citation>
    <scope>NUCLEOTIDE SEQUENCE</scope>
</reference>
<dbReference type="EMBL" id="CAJNOE010000109">
    <property type="protein sequence ID" value="CAF0925761.1"/>
    <property type="molecule type" value="Genomic_DNA"/>
</dbReference>
<name>A0A814BBV1_9BILA</name>
<evidence type="ECO:0000259" key="1">
    <source>
        <dbReference type="Pfam" id="PF02655"/>
    </source>
</evidence>
<dbReference type="Gene3D" id="3.40.50.20">
    <property type="match status" value="1"/>
</dbReference>
<gene>
    <name evidence="2" type="ORF">IZO911_LOCUS13578</name>
    <name evidence="3" type="ORF">KXQ929_LOCUS15095</name>
</gene>
<dbReference type="AlphaFoldDB" id="A0A814BBV1"/>
<evidence type="ECO:0000313" key="2">
    <source>
        <dbReference type="EMBL" id="CAF0925761.1"/>
    </source>
</evidence>
<dbReference type="GO" id="GO:0005524">
    <property type="term" value="F:ATP binding"/>
    <property type="evidence" value="ECO:0007669"/>
    <property type="project" value="InterPro"/>
</dbReference>
<sequence>MITIVTLIIHFFTRKSPIINPNAKRILISGARMTKALQLARSFYAAGHYVVLTDDYQFATHRFSRCVSRFRRSADITNSSLYIQSIIDIVQQEKIDVFVPVSNTCTERVEAHIKQLLLQFNCETIHGNVELLNMLSNKFLFINQVRALGLTAPKTYSITDPKQVLDFDFSKEQCQFILKSIVYNSTVRSHMIKLPCQTRQETIDYVNSLIINENYPWVMQEFIPGEEYCTHTTVRNGELRLHTCCKSSAYLLNYKHVNNKINILEWVREFCSRVNATGQVSFDFIESNEDGRPYAIECNPRTHTAILNFYNHSRVAEAYLDKEPLSNGPIQPRSDAREIYWLYYELWNLCRVKSIEDLLLILKRLLHGKEGIWSIDDPLPFFFQYTIHLPYVLMYSLYEQKPFNFIDCNLAFAH</sequence>
<dbReference type="SUPFAM" id="SSF56059">
    <property type="entry name" value="Glutathione synthetase ATP-binding domain-like"/>
    <property type="match status" value="1"/>
</dbReference>
<organism evidence="2 4">
    <name type="scientific">Adineta steineri</name>
    <dbReference type="NCBI Taxonomy" id="433720"/>
    <lineage>
        <taxon>Eukaryota</taxon>
        <taxon>Metazoa</taxon>
        <taxon>Spiralia</taxon>
        <taxon>Gnathifera</taxon>
        <taxon>Rotifera</taxon>
        <taxon>Eurotatoria</taxon>
        <taxon>Bdelloidea</taxon>
        <taxon>Adinetida</taxon>
        <taxon>Adinetidae</taxon>
        <taxon>Adineta</taxon>
    </lineage>
</organism>
<dbReference type="InterPro" id="IPR003806">
    <property type="entry name" value="ATP-grasp_PylC-type"/>
</dbReference>
<evidence type="ECO:0000313" key="4">
    <source>
        <dbReference type="Proteomes" id="UP000663860"/>
    </source>
</evidence>
<protein>
    <recommendedName>
        <fullName evidence="1">ATP-grasp fold PylC-type domain-containing protein</fullName>
    </recommendedName>
</protein>
<accession>A0A814BBV1</accession>
<evidence type="ECO:0000313" key="3">
    <source>
        <dbReference type="EMBL" id="CAF3766220.1"/>
    </source>
</evidence>
<dbReference type="Proteomes" id="UP000663860">
    <property type="component" value="Unassembled WGS sequence"/>
</dbReference>
<dbReference type="Gene3D" id="3.30.470.20">
    <property type="entry name" value="ATP-grasp fold, B domain"/>
    <property type="match status" value="1"/>
</dbReference>